<keyword evidence="2" id="KW-1185">Reference proteome</keyword>
<comment type="caution">
    <text evidence="1">The sequence shown here is derived from an EMBL/GenBank/DDBJ whole genome shotgun (WGS) entry which is preliminary data.</text>
</comment>
<dbReference type="Proteomes" id="UP000593560">
    <property type="component" value="Unassembled WGS sequence"/>
</dbReference>
<proteinExistence type="predicted"/>
<sequence>MLPYVKDQDVESYAFNLTSFWVRIFNIPLEYMDKQVALDVGKVIGEVVAID</sequence>
<organism evidence="1 2">
    <name type="scientific">Gossypium harknessii</name>
    <dbReference type="NCBI Taxonomy" id="34285"/>
    <lineage>
        <taxon>Eukaryota</taxon>
        <taxon>Viridiplantae</taxon>
        <taxon>Streptophyta</taxon>
        <taxon>Embryophyta</taxon>
        <taxon>Tracheophyta</taxon>
        <taxon>Spermatophyta</taxon>
        <taxon>Magnoliopsida</taxon>
        <taxon>eudicotyledons</taxon>
        <taxon>Gunneridae</taxon>
        <taxon>Pentapetalae</taxon>
        <taxon>rosids</taxon>
        <taxon>malvids</taxon>
        <taxon>Malvales</taxon>
        <taxon>Malvaceae</taxon>
        <taxon>Malvoideae</taxon>
        <taxon>Gossypium</taxon>
    </lineage>
</organism>
<protein>
    <recommendedName>
        <fullName evidence="3">DUF4283 domain-containing protein</fullName>
    </recommendedName>
</protein>
<evidence type="ECO:0008006" key="3">
    <source>
        <dbReference type="Google" id="ProtNLM"/>
    </source>
</evidence>
<evidence type="ECO:0000313" key="2">
    <source>
        <dbReference type="Proteomes" id="UP000593560"/>
    </source>
</evidence>
<name>A0A7J9G937_9ROSI</name>
<reference evidence="1 2" key="1">
    <citation type="journal article" date="2019" name="Genome Biol. Evol.">
        <title>Insights into the evolution of the New World diploid cottons (Gossypium, subgenus Houzingenia) based on genome sequencing.</title>
        <authorList>
            <person name="Grover C.E."/>
            <person name="Arick M.A. 2nd"/>
            <person name="Thrash A."/>
            <person name="Conover J.L."/>
            <person name="Sanders W.S."/>
            <person name="Peterson D.G."/>
            <person name="Frelichowski J.E."/>
            <person name="Scheffler J.A."/>
            <person name="Scheffler B.E."/>
            <person name="Wendel J.F."/>
        </authorList>
    </citation>
    <scope>NUCLEOTIDE SEQUENCE [LARGE SCALE GENOMIC DNA]</scope>
    <source>
        <strain evidence="1">0</strain>
        <tissue evidence="1">Leaf</tissue>
    </source>
</reference>
<feature type="non-terminal residue" evidence="1">
    <location>
        <position position="51"/>
    </location>
</feature>
<gene>
    <name evidence="1" type="ORF">Gohar_018454</name>
</gene>
<accession>A0A7J9G937</accession>
<dbReference type="OrthoDB" id="994204at2759"/>
<dbReference type="EMBL" id="JABFAD010000003">
    <property type="protein sequence ID" value="MBA0794096.1"/>
    <property type="molecule type" value="Genomic_DNA"/>
</dbReference>
<dbReference type="AlphaFoldDB" id="A0A7J9G937"/>
<evidence type="ECO:0000313" key="1">
    <source>
        <dbReference type="EMBL" id="MBA0794096.1"/>
    </source>
</evidence>